<protein>
    <submittedName>
        <fullName evidence="5">Glycosyltransferase family 2 protein</fullName>
    </submittedName>
</protein>
<evidence type="ECO:0000259" key="4">
    <source>
        <dbReference type="Pfam" id="PF00535"/>
    </source>
</evidence>
<evidence type="ECO:0000313" key="6">
    <source>
        <dbReference type="Proteomes" id="UP000526501"/>
    </source>
</evidence>
<evidence type="ECO:0000256" key="1">
    <source>
        <dbReference type="ARBA" id="ARBA00006739"/>
    </source>
</evidence>
<dbReference type="PANTHER" id="PTHR43179">
    <property type="entry name" value="RHAMNOSYLTRANSFERASE WBBL"/>
    <property type="match status" value="1"/>
</dbReference>
<evidence type="ECO:0000256" key="3">
    <source>
        <dbReference type="ARBA" id="ARBA00022679"/>
    </source>
</evidence>
<gene>
    <name evidence="5" type="ORF">H5P27_11550</name>
</gene>
<comment type="similarity">
    <text evidence="1">Belongs to the glycosyltransferase 2 family.</text>
</comment>
<reference evidence="5 6" key="1">
    <citation type="submission" date="2020-07" db="EMBL/GenBank/DDBJ databases">
        <authorList>
            <person name="Feng X."/>
        </authorList>
    </citation>
    <scope>NUCLEOTIDE SEQUENCE [LARGE SCALE GENOMIC DNA]</scope>
    <source>
        <strain evidence="5 6">JCM23202</strain>
    </source>
</reference>
<dbReference type="InterPro" id="IPR001173">
    <property type="entry name" value="Glyco_trans_2-like"/>
</dbReference>
<keyword evidence="6" id="KW-1185">Reference proteome</keyword>
<name>A0A7X1E902_9BACT</name>
<comment type="caution">
    <text evidence="5">The sequence shown here is derived from an EMBL/GenBank/DDBJ whole genome shotgun (WGS) entry which is preliminary data.</text>
</comment>
<keyword evidence="2" id="KW-0328">Glycosyltransferase</keyword>
<dbReference type="PANTHER" id="PTHR43179:SF12">
    <property type="entry name" value="GALACTOFURANOSYLTRANSFERASE GLFT2"/>
    <property type="match status" value="1"/>
</dbReference>
<dbReference type="Gene3D" id="3.90.550.10">
    <property type="entry name" value="Spore Coat Polysaccharide Biosynthesis Protein SpsA, Chain A"/>
    <property type="match status" value="1"/>
</dbReference>
<proteinExistence type="inferred from homology"/>
<dbReference type="GO" id="GO:0016757">
    <property type="term" value="F:glycosyltransferase activity"/>
    <property type="evidence" value="ECO:0007669"/>
    <property type="project" value="UniProtKB-KW"/>
</dbReference>
<dbReference type="RefSeq" id="WP_185660545.1">
    <property type="nucleotide sequence ID" value="NZ_CAWPOO010000012.1"/>
</dbReference>
<feature type="domain" description="Glycosyltransferase 2-like" evidence="4">
    <location>
        <begin position="14"/>
        <end position="146"/>
    </location>
</feature>
<accession>A0A7X1E902</accession>
<dbReference type="Pfam" id="PF00535">
    <property type="entry name" value="Glycos_transf_2"/>
    <property type="match status" value="1"/>
</dbReference>
<dbReference type="InterPro" id="IPR029044">
    <property type="entry name" value="Nucleotide-diphossugar_trans"/>
</dbReference>
<organism evidence="5 6">
    <name type="scientific">Pelagicoccus albus</name>
    <dbReference type="NCBI Taxonomy" id="415222"/>
    <lineage>
        <taxon>Bacteria</taxon>
        <taxon>Pseudomonadati</taxon>
        <taxon>Verrucomicrobiota</taxon>
        <taxon>Opitutia</taxon>
        <taxon>Puniceicoccales</taxon>
        <taxon>Pelagicoccaceae</taxon>
        <taxon>Pelagicoccus</taxon>
    </lineage>
</organism>
<sequence length="313" mass="36551">MNTREARFGTDICFVILHYQVMEETEACVRSIREKVDTEHYAIVIVDNASPNGSGDRLKKLYRRRKRVTVLQSEKNLGFARGNNLGYDYAKNELNARFIVMLNNDTLMIQDDFLSVIEREYQKYDFAVLGPRIETNDDSPNCNPGPSTFSSTEWLDRVCRLNRKHLWRHYFRVEKLLPALKRKLMQVIKPAPEADPFEASSTQTPVKEMSEDAHRENVQLHGCCLIFSPLFTERFDGLDPRTFMFMEEEILFVQVRRSGLKTLYSPDVEILHLEDAATDAIYDKPRDKRIFYLRNQLRSAQVLRQVLRETNSA</sequence>
<keyword evidence="3 5" id="KW-0808">Transferase</keyword>
<evidence type="ECO:0000313" key="5">
    <source>
        <dbReference type="EMBL" id="MBC2606678.1"/>
    </source>
</evidence>
<evidence type="ECO:0000256" key="2">
    <source>
        <dbReference type="ARBA" id="ARBA00022676"/>
    </source>
</evidence>
<dbReference type="AlphaFoldDB" id="A0A7X1E902"/>
<dbReference type="EMBL" id="JACHVC010000012">
    <property type="protein sequence ID" value="MBC2606678.1"/>
    <property type="molecule type" value="Genomic_DNA"/>
</dbReference>
<dbReference type="Proteomes" id="UP000526501">
    <property type="component" value="Unassembled WGS sequence"/>
</dbReference>
<dbReference type="SUPFAM" id="SSF53448">
    <property type="entry name" value="Nucleotide-diphospho-sugar transferases"/>
    <property type="match status" value="1"/>
</dbReference>